<reference evidence="1 2" key="1">
    <citation type="submission" date="2019-01" db="EMBL/GenBank/DDBJ databases">
        <authorList>
            <person name="Brito A."/>
        </authorList>
    </citation>
    <scope>NUCLEOTIDE SEQUENCE [LARGE SCALE GENOMIC DNA]</scope>
    <source>
        <strain evidence="1">1</strain>
    </source>
</reference>
<accession>A0A563VVB8</accession>
<sequence>MPGITSLGIDAGISSFIATSDVVQLTLFDLVGSR</sequence>
<dbReference type="AlphaFoldDB" id="A0A563VVB8"/>
<keyword evidence="2" id="KW-1185">Reference proteome</keyword>
<proteinExistence type="predicted"/>
<dbReference type="EMBL" id="CAACVJ010000243">
    <property type="protein sequence ID" value="VEP15221.1"/>
    <property type="molecule type" value="Genomic_DNA"/>
</dbReference>
<dbReference type="Proteomes" id="UP000320055">
    <property type="component" value="Unassembled WGS sequence"/>
</dbReference>
<evidence type="ECO:0000313" key="1">
    <source>
        <dbReference type="EMBL" id="VEP15221.1"/>
    </source>
</evidence>
<name>A0A563VVB8_9CYAN</name>
<organism evidence="1 2">
    <name type="scientific">Hyella patelloides LEGE 07179</name>
    <dbReference type="NCBI Taxonomy" id="945734"/>
    <lineage>
        <taxon>Bacteria</taxon>
        <taxon>Bacillati</taxon>
        <taxon>Cyanobacteriota</taxon>
        <taxon>Cyanophyceae</taxon>
        <taxon>Pleurocapsales</taxon>
        <taxon>Hyellaceae</taxon>
        <taxon>Hyella</taxon>
    </lineage>
</organism>
<protein>
    <submittedName>
        <fullName evidence="1">Uncharacterized protein</fullName>
    </submittedName>
</protein>
<gene>
    <name evidence="1" type="ORF">H1P_3170009</name>
</gene>
<evidence type="ECO:0000313" key="2">
    <source>
        <dbReference type="Proteomes" id="UP000320055"/>
    </source>
</evidence>